<organism evidence="2 3">
    <name type="scientific">Enterovibrio coralii</name>
    <dbReference type="NCBI Taxonomy" id="294935"/>
    <lineage>
        <taxon>Bacteria</taxon>
        <taxon>Pseudomonadati</taxon>
        <taxon>Pseudomonadota</taxon>
        <taxon>Gammaproteobacteria</taxon>
        <taxon>Vibrionales</taxon>
        <taxon>Vibrionaceae</taxon>
        <taxon>Enterovibrio</taxon>
    </lineage>
</organism>
<comment type="similarity">
    <text evidence="1">Belongs to the transferase hexapeptide repeat family.</text>
</comment>
<proteinExistence type="inferred from homology"/>
<dbReference type="AlphaFoldDB" id="A0A135I9A5"/>
<dbReference type="Pfam" id="PF00132">
    <property type="entry name" value="Hexapep"/>
    <property type="match status" value="1"/>
</dbReference>
<dbReference type="CDD" id="cd03349">
    <property type="entry name" value="LbH_XAT"/>
    <property type="match status" value="1"/>
</dbReference>
<name>A0A135I9A5_9GAMM</name>
<accession>A0A135I9A5</accession>
<dbReference type="InterPro" id="IPR001451">
    <property type="entry name" value="Hexapep"/>
</dbReference>
<dbReference type="Proteomes" id="UP000070529">
    <property type="component" value="Unassembled WGS sequence"/>
</dbReference>
<dbReference type="Gene3D" id="2.160.10.10">
    <property type="entry name" value="Hexapeptide repeat proteins"/>
    <property type="match status" value="1"/>
</dbReference>
<reference evidence="2 3" key="1">
    <citation type="submission" date="2015-11" db="EMBL/GenBank/DDBJ databases">
        <title>Genomic Taxonomy of the Vibrionaceae.</title>
        <authorList>
            <person name="Gomez-Gil B."/>
            <person name="Enciso-Ibarra J."/>
        </authorList>
    </citation>
    <scope>NUCLEOTIDE SEQUENCE [LARGE SCALE GENOMIC DNA]</scope>
    <source>
        <strain evidence="2 3">CAIM 912</strain>
    </source>
</reference>
<keyword evidence="3" id="KW-1185">Reference proteome</keyword>
<evidence type="ECO:0000313" key="3">
    <source>
        <dbReference type="Proteomes" id="UP000070529"/>
    </source>
</evidence>
<evidence type="ECO:0000256" key="1">
    <source>
        <dbReference type="ARBA" id="ARBA00007274"/>
    </source>
</evidence>
<gene>
    <name evidence="2" type="ORF">ATN88_18790</name>
</gene>
<dbReference type="EMBL" id="LNTY01000032">
    <property type="protein sequence ID" value="KXF82021.1"/>
    <property type="molecule type" value="Genomic_DNA"/>
</dbReference>
<dbReference type="PANTHER" id="PTHR43300">
    <property type="entry name" value="ACETYLTRANSFERASE"/>
    <property type="match status" value="1"/>
</dbReference>
<dbReference type="InterPro" id="IPR050179">
    <property type="entry name" value="Trans_hexapeptide_repeat"/>
</dbReference>
<dbReference type="PANTHER" id="PTHR43300:SF11">
    <property type="entry name" value="ACETYLTRANSFERASE RV3034C-RELATED"/>
    <property type="match status" value="1"/>
</dbReference>
<dbReference type="InterPro" id="IPR011004">
    <property type="entry name" value="Trimer_LpxA-like_sf"/>
</dbReference>
<protein>
    <recommendedName>
        <fullName evidence="4">Acetyltransferase</fullName>
    </recommendedName>
</protein>
<dbReference type="STRING" id="294935.ATN88_18790"/>
<evidence type="ECO:0000313" key="2">
    <source>
        <dbReference type="EMBL" id="KXF82021.1"/>
    </source>
</evidence>
<comment type="caution">
    <text evidence="2">The sequence shown here is derived from an EMBL/GenBank/DDBJ whole genome shotgun (WGS) entry which is preliminary data.</text>
</comment>
<dbReference type="SUPFAM" id="SSF51161">
    <property type="entry name" value="Trimeric LpxA-like enzymes"/>
    <property type="match status" value="1"/>
</dbReference>
<sequence length="200" mass="22492">MSKEPVELEPFSRFSDKSRNIWKMGAFSYSNSELPIDTEVGRYCSIAEGVKVLGYQHPLDRFTTSNISYDPTFGISSPCILPFESNSRAIKIKNDVWIGADVTIKRGVTINNGAVIAAHSVVTKDVPPYAIVGGVPARIIRYRFKKDVIDKLLKLAWWQYSHMDFEGLNVEEGVESFIEYIEGAVKSGKIRTFSPEPFVF</sequence>
<evidence type="ECO:0008006" key="4">
    <source>
        <dbReference type="Google" id="ProtNLM"/>
    </source>
</evidence>